<evidence type="ECO:0000313" key="3">
    <source>
        <dbReference type="Proteomes" id="UP000033140"/>
    </source>
</evidence>
<dbReference type="STRING" id="698492.A0A0E9N8P5"/>
<dbReference type="Pfam" id="PF03992">
    <property type="entry name" value="ABM"/>
    <property type="match status" value="1"/>
</dbReference>
<protein>
    <recommendedName>
        <fullName evidence="1">ABM domain-containing protein</fullName>
    </recommendedName>
</protein>
<dbReference type="InterPro" id="IPR007138">
    <property type="entry name" value="ABM_dom"/>
</dbReference>
<feature type="domain" description="ABM" evidence="1">
    <location>
        <begin position="117"/>
        <end position="207"/>
    </location>
</feature>
<evidence type="ECO:0000313" key="2">
    <source>
        <dbReference type="EMBL" id="GAO45770.1"/>
    </source>
</evidence>
<dbReference type="PANTHER" id="PTHR40624">
    <property type="entry name" value="BIOSYNTHESIS MONOOXYGENASE, PUTATIVE (AFU_ORTHOLOGUE AFUA_1G12025)-RELATED"/>
    <property type="match status" value="1"/>
</dbReference>
<accession>A0A0E9N8P5</accession>
<dbReference type="OMA" id="AGNCANS"/>
<comment type="caution">
    <text evidence="2">The sequence shown here is derived from an EMBL/GenBank/DDBJ whole genome shotgun (WGS) entry which is preliminary data.</text>
</comment>
<reference evidence="2 3" key="1">
    <citation type="journal article" date="2011" name="J. Gen. Appl. Microbiol.">
        <title>Draft genome sequencing of the enigmatic yeast Saitoella complicata.</title>
        <authorList>
            <person name="Nishida H."/>
            <person name="Hamamoto M."/>
            <person name="Sugiyama J."/>
        </authorList>
    </citation>
    <scope>NUCLEOTIDE SEQUENCE [LARGE SCALE GENOMIC DNA]</scope>
    <source>
        <strain evidence="2 3">NRRL Y-17804</strain>
    </source>
</reference>
<dbReference type="AlphaFoldDB" id="A0A0E9N8P5"/>
<dbReference type="PANTHER" id="PTHR40624:SF1">
    <property type="entry name" value="BIOSYNTHESIS MONOOXYGENASE, PUTATIVE (AFU_ORTHOLOGUE AFUA_1G12025)-RELATED"/>
    <property type="match status" value="1"/>
</dbReference>
<keyword evidence="3" id="KW-1185">Reference proteome</keyword>
<dbReference type="SUPFAM" id="SSF54909">
    <property type="entry name" value="Dimeric alpha+beta barrel"/>
    <property type="match status" value="2"/>
</dbReference>
<evidence type="ECO:0000259" key="1">
    <source>
        <dbReference type="PROSITE" id="PS51725"/>
    </source>
</evidence>
<reference evidence="2 3" key="2">
    <citation type="journal article" date="2014" name="J. Gen. Appl. Microbiol.">
        <title>The early diverging ascomycetous budding yeast Saitoella complicata has three histone deacetylases belonging to the Clr6, Hos2, and Rpd3 lineages.</title>
        <authorList>
            <person name="Nishida H."/>
            <person name="Matsumoto T."/>
            <person name="Kondo S."/>
            <person name="Hamamoto M."/>
            <person name="Yoshikawa H."/>
        </authorList>
    </citation>
    <scope>NUCLEOTIDE SEQUENCE [LARGE SCALE GENOMIC DNA]</scope>
    <source>
        <strain evidence="2 3">NRRL Y-17804</strain>
    </source>
</reference>
<name>A0A0E9N8P5_SAICN</name>
<dbReference type="Gene3D" id="3.30.70.100">
    <property type="match status" value="1"/>
</dbReference>
<reference evidence="2 3" key="3">
    <citation type="journal article" date="2015" name="Genome Announc.">
        <title>Draft Genome Sequence of the Archiascomycetous Yeast Saitoella complicata.</title>
        <authorList>
            <person name="Yamauchi K."/>
            <person name="Kondo S."/>
            <person name="Hamamoto M."/>
            <person name="Takahashi Y."/>
            <person name="Ogura Y."/>
            <person name="Hayashi T."/>
            <person name="Nishida H."/>
        </authorList>
    </citation>
    <scope>NUCLEOTIDE SEQUENCE [LARGE SCALE GENOMIC DNA]</scope>
    <source>
        <strain evidence="2 3">NRRL Y-17804</strain>
    </source>
</reference>
<sequence length="221" mass="24879">MSFAILPVLEPKEGQAQVLADLIKNITSGASINETGCKTYYFFIPETASSISSTPTIHGIEVYTSQDALTGEHLQSPQFGELGKWLQAGNCANSPDLGGYNVEFGFIDRTPPKESDFVFVATLICKPGQRAAVLDKWRTCAPWVWENEPDTYSYLFMTSMEDENKIVIFERYKNKEALTETHYGGPKFQEVQPFMKENVAEKKTENFKWAGFGFISKDKLQ</sequence>
<organism evidence="2 3">
    <name type="scientific">Saitoella complicata (strain BCRC 22490 / CBS 7301 / JCM 7358 / NBRC 10748 / NRRL Y-17804)</name>
    <dbReference type="NCBI Taxonomy" id="698492"/>
    <lineage>
        <taxon>Eukaryota</taxon>
        <taxon>Fungi</taxon>
        <taxon>Dikarya</taxon>
        <taxon>Ascomycota</taxon>
        <taxon>Taphrinomycotina</taxon>
        <taxon>Taphrinomycotina incertae sedis</taxon>
        <taxon>Saitoella</taxon>
    </lineage>
</organism>
<dbReference type="EMBL" id="BACD03000001">
    <property type="protein sequence ID" value="GAO45770.1"/>
    <property type="molecule type" value="Genomic_DNA"/>
</dbReference>
<proteinExistence type="predicted"/>
<dbReference type="PROSITE" id="PS51725">
    <property type="entry name" value="ABM"/>
    <property type="match status" value="1"/>
</dbReference>
<dbReference type="RefSeq" id="XP_019025422.1">
    <property type="nucleotide sequence ID" value="XM_019165871.1"/>
</dbReference>
<dbReference type="Proteomes" id="UP000033140">
    <property type="component" value="Unassembled WGS sequence"/>
</dbReference>
<dbReference type="OrthoDB" id="4520428at2759"/>
<dbReference type="InterPro" id="IPR011008">
    <property type="entry name" value="Dimeric_a/b-barrel"/>
</dbReference>
<gene>
    <name evidence="2" type="ORF">G7K_0022-t1</name>
</gene>